<accession>A0A9D1JKM6</accession>
<dbReference type="EMBL" id="DVIQ01000073">
    <property type="protein sequence ID" value="HIS32222.1"/>
    <property type="molecule type" value="Genomic_DNA"/>
</dbReference>
<reference evidence="1" key="2">
    <citation type="journal article" date="2021" name="PeerJ">
        <title>Extensive microbial diversity within the chicken gut microbiome revealed by metagenomics and culture.</title>
        <authorList>
            <person name="Gilroy R."/>
            <person name="Ravi A."/>
            <person name="Getino M."/>
            <person name="Pursley I."/>
            <person name="Horton D.L."/>
            <person name="Alikhan N.F."/>
            <person name="Baker D."/>
            <person name="Gharbi K."/>
            <person name="Hall N."/>
            <person name="Watson M."/>
            <person name="Adriaenssens E.M."/>
            <person name="Foster-Nyarko E."/>
            <person name="Jarju S."/>
            <person name="Secka A."/>
            <person name="Antonio M."/>
            <person name="Oren A."/>
            <person name="Chaudhuri R.R."/>
            <person name="La Ragione R."/>
            <person name="Hildebrand F."/>
            <person name="Pallen M.J."/>
        </authorList>
    </citation>
    <scope>NUCLEOTIDE SEQUENCE</scope>
    <source>
        <strain evidence="1">CHK190-19873</strain>
    </source>
</reference>
<dbReference type="Proteomes" id="UP000823935">
    <property type="component" value="Unassembled WGS sequence"/>
</dbReference>
<dbReference type="AlphaFoldDB" id="A0A9D1JKM6"/>
<protein>
    <submittedName>
        <fullName evidence="1">Uncharacterized protein</fullName>
    </submittedName>
</protein>
<name>A0A9D1JKM6_9FIRM</name>
<gene>
    <name evidence="1" type="ORF">IAB44_11870</name>
</gene>
<evidence type="ECO:0000313" key="1">
    <source>
        <dbReference type="EMBL" id="HIS32222.1"/>
    </source>
</evidence>
<comment type="caution">
    <text evidence="1">The sequence shown here is derived from an EMBL/GenBank/DDBJ whole genome shotgun (WGS) entry which is preliminary data.</text>
</comment>
<reference evidence="1" key="1">
    <citation type="submission" date="2020-10" db="EMBL/GenBank/DDBJ databases">
        <authorList>
            <person name="Gilroy R."/>
        </authorList>
    </citation>
    <scope>NUCLEOTIDE SEQUENCE</scope>
    <source>
        <strain evidence="1">CHK190-19873</strain>
    </source>
</reference>
<proteinExistence type="predicted"/>
<organism evidence="1 2">
    <name type="scientific">Candidatus Limivivens intestinipullorum</name>
    <dbReference type="NCBI Taxonomy" id="2840858"/>
    <lineage>
        <taxon>Bacteria</taxon>
        <taxon>Bacillati</taxon>
        <taxon>Bacillota</taxon>
        <taxon>Clostridia</taxon>
        <taxon>Lachnospirales</taxon>
        <taxon>Lachnospiraceae</taxon>
        <taxon>Lachnospiraceae incertae sedis</taxon>
        <taxon>Candidatus Limivivens</taxon>
    </lineage>
</organism>
<sequence length="58" mass="6502">MKREKPKIISMVKINGEWVNQEDVDPEVFAGIVETVIRRAAANIGFDVTVTDTKEKLA</sequence>
<evidence type="ECO:0000313" key="2">
    <source>
        <dbReference type="Proteomes" id="UP000823935"/>
    </source>
</evidence>